<organism evidence="1 2">
    <name type="scientific">Mytilus edulis</name>
    <name type="common">Blue mussel</name>
    <dbReference type="NCBI Taxonomy" id="6550"/>
    <lineage>
        <taxon>Eukaryota</taxon>
        <taxon>Metazoa</taxon>
        <taxon>Spiralia</taxon>
        <taxon>Lophotrochozoa</taxon>
        <taxon>Mollusca</taxon>
        <taxon>Bivalvia</taxon>
        <taxon>Autobranchia</taxon>
        <taxon>Pteriomorphia</taxon>
        <taxon>Mytilida</taxon>
        <taxon>Mytiloidea</taxon>
        <taxon>Mytilidae</taxon>
        <taxon>Mytilinae</taxon>
        <taxon>Mytilus</taxon>
    </lineage>
</organism>
<dbReference type="SUPFAM" id="SSF140860">
    <property type="entry name" value="Pseudo ankyrin repeat-like"/>
    <property type="match status" value="1"/>
</dbReference>
<name>A0A8S3RHG2_MYTED</name>
<proteinExistence type="predicted"/>
<gene>
    <name evidence="1" type="ORF">MEDL_22971</name>
</gene>
<dbReference type="InterPro" id="IPR052050">
    <property type="entry name" value="SecEffector_AnkRepeat"/>
</dbReference>
<keyword evidence="2" id="KW-1185">Reference proteome</keyword>
<accession>A0A8S3RHG2</accession>
<dbReference type="SUPFAM" id="SSF48403">
    <property type="entry name" value="Ankyrin repeat"/>
    <property type="match status" value="2"/>
</dbReference>
<protein>
    <recommendedName>
        <fullName evidence="3">Ankyrin repeat protein</fullName>
    </recommendedName>
</protein>
<dbReference type="Proteomes" id="UP000683360">
    <property type="component" value="Unassembled WGS sequence"/>
</dbReference>
<sequence length="521" mass="59122">MLDLNVAMTNACRYGRETVLEWLWKNVDQSNFRMNEAFHDGCKNEQEAVVRWMIENVPRELLDIPNTLYTVCPGNTNASIVNMLFQNINISTIDINLIIRESCKHGNTSIIHYLLNNTDVKMIDMNQAMTNVLSIDVNSDSYSDEDKDTLSKDEEKQELALKIIQETTLSVLNIDELIIEICKNGWLGLLQLLWSNNDHSNMSIDQSTIDIACEYGRENIVLWAVNNLDLNMINVKSLMTESCSFGWLEIVKKIWTIVEHGKFDIKSAMNEGCSYGRDEVVTWLIQNADNNLFDMNVVMEISCRNGWIDIIKDILPLDLSACNATVAITAACTTGNVELVQLLLSQFGKEVIDFDEISKSLLTSSKNADLVISLLQNTDFDKFDIRKIFTAACGFGWIDVIKYIKANANINCNVSGGMIKACNQGEDKIVTYLLHEFPHNRFDFQSSLLAACAKGWDEIAELLLNTVDHNLLHIENNFMNICRSGEADIVSIILKKVDHNLLNLNETINTLIKDKKMSRWY</sequence>
<dbReference type="AlphaFoldDB" id="A0A8S3RHG2"/>
<dbReference type="PANTHER" id="PTHR46586:SF3">
    <property type="entry name" value="ANKYRIN REPEAT-CONTAINING PROTEIN"/>
    <property type="match status" value="1"/>
</dbReference>
<dbReference type="Gene3D" id="1.25.40.20">
    <property type="entry name" value="Ankyrin repeat-containing domain"/>
    <property type="match status" value="3"/>
</dbReference>
<dbReference type="PANTHER" id="PTHR46586">
    <property type="entry name" value="ANKYRIN REPEAT-CONTAINING PROTEIN"/>
    <property type="match status" value="1"/>
</dbReference>
<reference evidence="1" key="1">
    <citation type="submission" date="2021-03" db="EMBL/GenBank/DDBJ databases">
        <authorList>
            <person name="Bekaert M."/>
        </authorList>
    </citation>
    <scope>NUCLEOTIDE SEQUENCE</scope>
</reference>
<dbReference type="EMBL" id="CAJPWZ010001123">
    <property type="protein sequence ID" value="CAG2208801.1"/>
    <property type="molecule type" value="Genomic_DNA"/>
</dbReference>
<evidence type="ECO:0000313" key="1">
    <source>
        <dbReference type="EMBL" id="CAG2208801.1"/>
    </source>
</evidence>
<evidence type="ECO:0008006" key="3">
    <source>
        <dbReference type="Google" id="ProtNLM"/>
    </source>
</evidence>
<dbReference type="InterPro" id="IPR036770">
    <property type="entry name" value="Ankyrin_rpt-contain_sf"/>
</dbReference>
<dbReference type="OrthoDB" id="10394136at2759"/>
<comment type="caution">
    <text evidence="1">The sequence shown here is derived from an EMBL/GenBank/DDBJ whole genome shotgun (WGS) entry which is preliminary data.</text>
</comment>
<evidence type="ECO:0000313" key="2">
    <source>
        <dbReference type="Proteomes" id="UP000683360"/>
    </source>
</evidence>